<sequence>MRESSIAFRHSLKGRIFIYLMGPTVLIMAAIIALMAVNEYYNEIRNAEAAMKTAVANTAQTIDSQNDEAIQTARIMALAQQSALFGKREDSLQFAQQVLQHNPQFTGAYFGYEPNADGQDAASAQAPNMQGAVNEQGRFLPYWYRDNGLALTPLVDMETSLYYDGVKRLFKSSGTPQGLVTEPYEYQGVMIVEQTFPIVIDGQFKGIAGVDRTLDSIETLLSDLKALTGSDLFLVSRKGYFIASTLDSASLNTKAVSDTPYADLMGPLLKNRSAQLILRDDPISEGHFYYASQPIAVGDWLLIQREDRADIMAPIIRSVRNSIIMAVIGLLVIGTLAFLFVRAISQRINKAVEKARYVAAGNVEGLSVDQTAPRDEIDVLTHGLDRVVSSYQEISRLCQAIAAGDFSARMEKRSEQDTVAEAINMMSARRRAMEDSMREHTEQIVSNTQTQSQEIDNVAAATNQMTQTIGEVAGLAAQSAHNAQAAVDSVEQVNQLLATAVDEVRTLAQDMGEINTAVTEVADSTDNINRIIEVITAIAEQTNLLALNAAIEAARAGEQGRGFAVVADEVRSLAAKTRASTDEIGGLITQLSEDVKKAVSGVERGRERAERTVTSTEEGFTALSAVVERVDEISSHMNQVATAVEEQSATCDEINHNLTSVRDAAESLASFAQEERRH</sequence>
<dbReference type="CDD" id="cd12913">
    <property type="entry name" value="PDC1_MCP_like"/>
    <property type="match status" value="1"/>
</dbReference>
<comment type="caution">
    <text evidence="8">The sequence shown here is derived from an EMBL/GenBank/DDBJ whole genome shotgun (WGS) entry which is preliminary data.</text>
</comment>
<dbReference type="Gene3D" id="6.10.340.10">
    <property type="match status" value="1"/>
</dbReference>
<dbReference type="PROSITE" id="PS50885">
    <property type="entry name" value="HAMP"/>
    <property type="match status" value="1"/>
</dbReference>
<comment type="subcellular location">
    <subcellularLocation>
        <location evidence="1">Membrane</location>
    </subcellularLocation>
</comment>
<dbReference type="Gene3D" id="1.10.287.950">
    <property type="entry name" value="Methyl-accepting chemotaxis protein"/>
    <property type="match status" value="1"/>
</dbReference>
<evidence type="ECO:0000256" key="2">
    <source>
        <dbReference type="ARBA" id="ARBA00023224"/>
    </source>
</evidence>
<dbReference type="Proteomes" id="UP000094291">
    <property type="component" value="Unassembled WGS sequence"/>
</dbReference>
<feature type="domain" description="Methyl-accepting transducer" evidence="6">
    <location>
        <begin position="426"/>
        <end position="662"/>
    </location>
</feature>
<evidence type="ECO:0000256" key="5">
    <source>
        <dbReference type="SAM" id="Phobius"/>
    </source>
</evidence>
<name>A0A1E2VCY1_9GAMM</name>
<dbReference type="GO" id="GO:0006935">
    <property type="term" value="P:chemotaxis"/>
    <property type="evidence" value="ECO:0007669"/>
    <property type="project" value="UniProtKB-ARBA"/>
</dbReference>
<dbReference type="PROSITE" id="PS50111">
    <property type="entry name" value="CHEMOTAXIS_TRANSDUC_2"/>
    <property type="match status" value="1"/>
</dbReference>
<evidence type="ECO:0000313" key="9">
    <source>
        <dbReference type="Proteomes" id="UP000094291"/>
    </source>
</evidence>
<feature type="transmembrane region" description="Helical" evidence="5">
    <location>
        <begin position="323"/>
        <end position="344"/>
    </location>
</feature>
<feature type="transmembrane region" description="Helical" evidence="5">
    <location>
        <begin position="16"/>
        <end position="37"/>
    </location>
</feature>
<dbReference type="InterPro" id="IPR003660">
    <property type="entry name" value="HAMP_dom"/>
</dbReference>
<dbReference type="OrthoDB" id="2489132at2"/>
<evidence type="ECO:0000313" key="8">
    <source>
        <dbReference type="EMBL" id="ODC04803.1"/>
    </source>
</evidence>
<proteinExistence type="inferred from homology"/>
<keyword evidence="9" id="KW-1185">Reference proteome</keyword>
<dbReference type="AlphaFoldDB" id="A0A1E2VCY1"/>
<keyword evidence="5" id="KW-1133">Transmembrane helix</keyword>
<keyword evidence="5" id="KW-0472">Membrane</keyword>
<dbReference type="GO" id="GO:0016020">
    <property type="term" value="C:membrane"/>
    <property type="evidence" value="ECO:0007669"/>
    <property type="project" value="UniProtKB-SubCell"/>
</dbReference>
<keyword evidence="2 4" id="KW-0807">Transducer</keyword>
<evidence type="ECO:0000256" key="4">
    <source>
        <dbReference type="PROSITE-ProRule" id="PRU00284"/>
    </source>
</evidence>
<dbReference type="Pfam" id="PF00015">
    <property type="entry name" value="MCPsignal"/>
    <property type="match status" value="1"/>
</dbReference>
<feature type="domain" description="HAMP" evidence="7">
    <location>
        <begin position="342"/>
        <end position="396"/>
    </location>
</feature>
<dbReference type="CDD" id="cd06225">
    <property type="entry name" value="HAMP"/>
    <property type="match status" value="1"/>
</dbReference>
<evidence type="ECO:0008006" key="10">
    <source>
        <dbReference type="Google" id="ProtNLM"/>
    </source>
</evidence>
<dbReference type="CDD" id="cd11386">
    <property type="entry name" value="MCP_signal"/>
    <property type="match status" value="1"/>
</dbReference>
<dbReference type="GO" id="GO:0007165">
    <property type="term" value="P:signal transduction"/>
    <property type="evidence" value="ECO:0007669"/>
    <property type="project" value="UniProtKB-KW"/>
</dbReference>
<dbReference type="Gene3D" id="3.30.450.20">
    <property type="entry name" value="PAS domain"/>
    <property type="match status" value="2"/>
</dbReference>
<protein>
    <recommendedName>
        <fullName evidence="10">Chemotaxis protein</fullName>
    </recommendedName>
</protein>
<dbReference type="SUPFAM" id="SSF58104">
    <property type="entry name" value="Methyl-accepting chemotaxis protein (MCP) signaling domain"/>
    <property type="match status" value="1"/>
</dbReference>
<evidence type="ECO:0000259" key="6">
    <source>
        <dbReference type="PROSITE" id="PS50111"/>
    </source>
</evidence>
<dbReference type="STRING" id="197479.BFW38_15960"/>
<organism evidence="8 9">
    <name type="scientific">Terasakiispira papahanaumokuakeensis</name>
    <dbReference type="NCBI Taxonomy" id="197479"/>
    <lineage>
        <taxon>Bacteria</taxon>
        <taxon>Pseudomonadati</taxon>
        <taxon>Pseudomonadota</taxon>
        <taxon>Gammaproteobacteria</taxon>
        <taxon>Oceanospirillales</taxon>
        <taxon>Terasakiispira</taxon>
    </lineage>
</organism>
<evidence type="ECO:0000256" key="1">
    <source>
        <dbReference type="ARBA" id="ARBA00004370"/>
    </source>
</evidence>
<gene>
    <name evidence="8" type="ORF">BFW38_15960</name>
</gene>
<comment type="similarity">
    <text evidence="3">Belongs to the methyl-accepting chemotaxis (MCP) protein family.</text>
</comment>
<dbReference type="PANTHER" id="PTHR32089">
    <property type="entry name" value="METHYL-ACCEPTING CHEMOTAXIS PROTEIN MCPB"/>
    <property type="match status" value="1"/>
</dbReference>
<dbReference type="SMART" id="SM00283">
    <property type="entry name" value="MA"/>
    <property type="match status" value="1"/>
</dbReference>
<dbReference type="InterPro" id="IPR004089">
    <property type="entry name" value="MCPsignal_dom"/>
</dbReference>
<accession>A0A1E2VCY1</accession>
<evidence type="ECO:0000259" key="7">
    <source>
        <dbReference type="PROSITE" id="PS50885"/>
    </source>
</evidence>
<keyword evidence="5" id="KW-0812">Transmembrane</keyword>
<reference evidence="8 9" key="1">
    <citation type="submission" date="2016-08" db="EMBL/GenBank/DDBJ databases">
        <authorList>
            <person name="Seilhamer J.J."/>
        </authorList>
    </citation>
    <scope>NUCLEOTIDE SEQUENCE [LARGE SCALE GENOMIC DNA]</scope>
    <source>
        <strain evidence="8 9">PH27A</strain>
    </source>
</reference>
<dbReference type="PANTHER" id="PTHR32089:SF120">
    <property type="entry name" value="METHYL-ACCEPTING CHEMOTAXIS PROTEIN TLPQ"/>
    <property type="match status" value="1"/>
</dbReference>
<dbReference type="RefSeq" id="WP_068999787.1">
    <property type="nucleotide sequence ID" value="NZ_MDTQ01000001.1"/>
</dbReference>
<dbReference type="EMBL" id="MDTQ01000001">
    <property type="protein sequence ID" value="ODC04803.1"/>
    <property type="molecule type" value="Genomic_DNA"/>
</dbReference>
<evidence type="ECO:0000256" key="3">
    <source>
        <dbReference type="ARBA" id="ARBA00029447"/>
    </source>
</evidence>
<dbReference type="Pfam" id="PF22673">
    <property type="entry name" value="MCP-like_PDC_1"/>
    <property type="match status" value="1"/>
</dbReference>